<evidence type="ECO:0000313" key="1">
    <source>
        <dbReference type="EMBL" id="CAL8137763.1"/>
    </source>
</evidence>
<gene>
    <name evidence="1" type="ORF">ODALV1_LOCUS27071</name>
</gene>
<reference evidence="1 2" key="1">
    <citation type="submission" date="2024-08" db="EMBL/GenBank/DDBJ databases">
        <authorList>
            <person name="Cucini C."/>
            <person name="Frati F."/>
        </authorList>
    </citation>
    <scope>NUCLEOTIDE SEQUENCE [LARGE SCALE GENOMIC DNA]</scope>
</reference>
<organism evidence="1 2">
    <name type="scientific">Orchesella dallaii</name>
    <dbReference type="NCBI Taxonomy" id="48710"/>
    <lineage>
        <taxon>Eukaryota</taxon>
        <taxon>Metazoa</taxon>
        <taxon>Ecdysozoa</taxon>
        <taxon>Arthropoda</taxon>
        <taxon>Hexapoda</taxon>
        <taxon>Collembola</taxon>
        <taxon>Entomobryomorpha</taxon>
        <taxon>Entomobryoidea</taxon>
        <taxon>Orchesellidae</taxon>
        <taxon>Orchesellinae</taxon>
        <taxon>Orchesella</taxon>
    </lineage>
</organism>
<dbReference type="Proteomes" id="UP001642540">
    <property type="component" value="Unassembled WGS sequence"/>
</dbReference>
<proteinExistence type="predicted"/>
<sequence>MFRFERNTSSTDSGWMGATDFLHIVSEPNQRKGCLSMVENEGRLGNKLLQLSMKYGLETFSFRLETFWKPGNVGKSFALLVLLLWTFLDSDFRKLRIYS</sequence>
<keyword evidence="2" id="KW-1185">Reference proteome</keyword>
<comment type="caution">
    <text evidence="1">The sequence shown here is derived from an EMBL/GenBank/DDBJ whole genome shotgun (WGS) entry which is preliminary data.</text>
</comment>
<protein>
    <submittedName>
        <fullName evidence="1">Uncharacterized protein</fullName>
    </submittedName>
</protein>
<name>A0ABP1RX58_9HEXA</name>
<evidence type="ECO:0000313" key="2">
    <source>
        <dbReference type="Proteomes" id="UP001642540"/>
    </source>
</evidence>
<dbReference type="EMBL" id="CAXLJM020000119">
    <property type="protein sequence ID" value="CAL8137763.1"/>
    <property type="molecule type" value="Genomic_DNA"/>
</dbReference>
<accession>A0ABP1RX58</accession>